<dbReference type="SUPFAM" id="SSF52540">
    <property type="entry name" value="P-loop containing nucleoside triphosphate hydrolases"/>
    <property type="match status" value="1"/>
</dbReference>
<gene>
    <name evidence="8" type="ORF">IHQ72_35540</name>
</gene>
<name>A0ABY5R7R6_9HYPH</name>
<dbReference type="InterPro" id="IPR050534">
    <property type="entry name" value="Coronavir_polyprotein_1ab"/>
</dbReference>
<dbReference type="InterPro" id="IPR019993">
    <property type="entry name" value="RecB_nuclease_TM0106_put"/>
</dbReference>
<keyword evidence="9" id="KW-1185">Reference proteome</keyword>
<dbReference type="Gene3D" id="3.40.50.300">
    <property type="entry name" value="P-loop containing nucleotide triphosphate hydrolases"/>
    <property type="match status" value="2"/>
</dbReference>
<dbReference type="EMBL" id="CP062230">
    <property type="protein sequence ID" value="UVC19378.1"/>
    <property type="molecule type" value="Genomic_DNA"/>
</dbReference>
<protein>
    <submittedName>
        <fullName evidence="8">TM0106 family RecB-like putative nuclease</fullName>
    </submittedName>
</protein>
<evidence type="ECO:0000256" key="4">
    <source>
        <dbReference type="ARBA" id="ARBA00022840"/>
    </source>
</evidence>
<dbReference type="Pfam" id="PF13604">
    <property type="entry name" value="AAA_30"/>
    <property type="match status" value="1"/>
</dbReference>
<proteinExistence type="predicted"/>
<feature type="domain" description="YprB ribonuclease H-like" evidence="7">
    <location>
        <begin position="314"/>
        <end position="490"/>
    </location>
</feature>
<evidence type="ECO:0000256" key="2">
    <source>
        <dbReference type="ARBA" id="ARBA00022801"/>
    </source>
</evidence>
<dbReference type="CDD" id="cd17934">
    <property type="entry name" value="DEXXQc_Upf1-like"/>
    <property type="match status" value="1"/>
</dbReference>
<keyword evidence="3" id="KW-0347">Helicase</keyword>
<accession>A0ABY5R7R6</accession>
<dbReference type="CDD" id="cd18808">
    <property type="entry name" value="SF1_C_Upf1"/>
    <property type="match status" value="1"/>
</dbReference>
<dbReference type="InterPro" id="IPR041679">
    <property type="entry name" value="DNA2/NAM7-like_C"/>
</dbReference>
<dbReference type="InterPro" id="IPR047187">
    <property type="entry name" value="SF1_C_Upf1"/>
</dbReference>
<evidence type="ECO:0000259" key="6">
    <source>
        <dbReference type="Pfam" id="PF13087"/>
    </source>
</evidence>
<sequence length="1124" mass="124014">MKLEGSEILLSASDLMRFMGCNHATAMDLRYAKGEPLFPAEDTEDAKILQKQGDAHEAKFLAKLRAEGHRVIEFGRDRDLPAAAKETRAALFAGADVLFQGAFFGLPWGGWSDFLIKVDKPSLLGAYSYEVIDTKLKRKPDPKHILQLVLYSDLLAEAQGLQPEYAHIELGNGERFSFRLLDYAAYARHARSRLERFVADPPATSPDPVKMCDLCRWREVCQTHWEESDSLALVAGISRSQRSKLIAAGVTTMAALGQHNEGVPKLAETTLSRLRTQARLQTARRAGGRPSFELKPFDPNRGLALLPKPDAGDLFYDIEGDPFYEDGLEYLHGVWFDSGGSGEFRDFWAHNRTEEKEALRQLMVFFEDRLKRFPRAHIYHYAAYEVSALRQLTSSHGVGEALLDQMLRENRFVDLYSVVSAGLIASEPRYSLKNLEVFYMEARTGEVKTAGGSVVAYEKWRETGDQSILDEIRDYNRVDCISTQLLRDWLIAEVRPPNMEWRDRGGADEGAGCNLERVAAEQAAADKLRERLQPVRAQLGDRLADLLFDLSYFHPREKKPAWWSIFDNIGREADELVDDLDCLGGLEAVSATSVAGNYWQRTYEFPAQETKIDVGDCHIEVDGLPSSAKLIEIDRTSNRAVVQFSMNRYDDAPESTCLVPAGPLDTRTIEGAIQRAVASIVRDDRQFPAILDFLQRCRPRFLSHGRQPNIIDPSSDVVPEVITAVGDLDRSTVAVQGPPGTGKTYVSSCAILDLVKRGKRIAVASNSHKAIDNLLCAVVDRANEAGTSVAIAKKGGDGFDDPHGSIYVTSKNEDIQLITASVVGGTAWLLSRPEFQQAFDYLFVDEAGQVSVANIVAMGTCAKNIVLVGDPMQLPQPIQGAHPGESGLSSLEYLLAGHNTVPADMGIFLPVSRRMHPDVCRFISDIVYEGRLTSDEGAAKQALLLDPVDRSSGVHLLQVSHTGNRQTSVEEIAAIRKEIDRLVGARFRNRDGLEKNLTLADILIVAPYNAQVNALKRSLPAGARIGTVDKFQGQEAPVCIVSMTTSSADEIPRGVEFLFSLNRINVAVSRAQVLALVFASPRLLEVPCSNVNEMRLVNTLCALHEYGLTQEGATMAAVSRGRAA</sequence>
<dbReference type="Pfam" id="PF13087">
    <property type="entry name" value="AAA_12"/>
    <property type="match status" value="1"/>
</dbReference>
<evidence type="ECO:0000313" key="8">
    <source>
        <dbReference type="EMBL" id="UVC19378.1"/>
    </source>
</evidence>
<evidence type="ECO:0000313" key="9">
    <source>
        <dbReference type="Proteomes" id="UP001058098"/>
    </source>
</evidence>
<dbReference type="InterPro" id="IPR027417">
    <property type="entry name" value="P-loop_NTPase"/>
</dbReference>
<feature type="domain" description="DNA2/NAM7 helicase-like C-terminal" evidence="6">
    <location>
        <begin position="907"/>
        <end position="1078"/>
    </location>
</feature>
<dbReference type="Proteomes" id="UP001058098">
    <property type="component" value="Plasmid pOM4"/>
</dbReference>
<dbReference type="SUPFAM" id="SSF53098">
    <property type="entry name" value="Ribonuclease H-like"/>
    <property type="match status" value="1"/>
</dbReference>
<reference evidence="8" key="1">
    <citation type="submission" date="2020-09" db="EMBL/GenBank/DDBJ databases">
        <title>Rhizobia associated with sainfoin plants.</title>
        <authorList>
            <person name="Asharfi S."/>
            <person name="Kuzmanovic N."/>
            <person name="Bunk B."/>
            <person name="Sproeer C."/>
            <person name="Becker M."/>
            <person name="Thuenen T."/>
        </authorList>
    </citation>
    <scope>NUCLEOTIDE SEQUENCE</scope>
    <source>
        <strain evidence="8">OM4</strain>
        <plasmid evidence="8">pOM4</plasmid>
    </source>
</reference>
<dbReference type="InterPro" id="IPR038726">
    <property type="entry name" value="PDDEXK_AddAB-type"/>
</dbReference>
<dbReference type="PANTHER" id="PTHR43788:SF8">
    <property type="entry name" value="DNA-BINDING PROTEIN SMUBP-2"/>
    <property type="match status" value="1"/>
</dbReference>
<dbReference type="PANTHER" id="PTHR43788">
    <property type="entry name" value="DNA2/NAM7 HELICASE FAMILY MEMBER"/>
    <property type="match status" value="1"/>
</dbReference>
<dbReference type="InterPro" id="IPR012337">
    <property type="entry name" value="RNaseH-like_sf"/>
</dbReference>
<feature type="domain" description="PD-(D/E)XK endonuclease-like" evidence="5">
    <location>
        <begin position="125"/>
        <end position="222"/>
    </location>
</feature>
<dbReference type="NCBIfam" id="TIGR03491">
    <property type="entry name" value="TM0106 family RecB-like putative nuclease"/>
    <property type="match status" value="1"/>
</dbReference>
<evidence type="ECO:0000259" key="5">
    <source>
        <dbReference type="Pfam" id="PF12705"/>
    </source>
</evidence>
<keyword evidence="2" id="KW-0378">Hydrolase</keyword>
<dbReference type="RefSeq" id="WP_258124244.1">
    <property type="nucleotide sequence ID" value="NZ_CP062230.1"/>
</dbReference>
<keyword evidence="8" id="KW-0614">Plasmid</keyword>
<dbReference type="InterPro" id="IPR038720">
    <property type="entry name" value="YprB_RNase_H-like_dom"/>
</dbReference>
<keyword evidence="4" id="KW-0067">ATP-binding</keyword>
<dbReference type="Pfam" id="PF12705">
    <property type="entry name" value="PDDEXK_1"/>
    <property type="match status" value="1"/>
</dbReference>
<evidence type="ECO:0000259" key="7">
    <source>
        <dbReference type="Pfam" id="PF13482"/>
    </source>
</evidence>
<dbReference type="Pfam" id="PF13482">
    <property type="entry name" value="RNase_H_2"/>
    <property type="match status" value="1"/>
</dbReference>
<evidence type="ECO:0000256" key="1">
    <source>
        <dbReference type="ARBA" id="ARBA00022741"/>
    </source>
</evidence>
<keyword evidence="1" id="KW-0547">Nucleotide-binding</keyword>
<organism evidence="8 9">
    <name type="scientific">Mesorhizobium onobrychidis</name>
    <dbReference type="NCBI Taxonomy" id="2775404"/>
    <lineage>
        <taxon>Bacteria</taxon>
        <taxon>Pseudomonadati</taxon>
        <taxon>Pseudomonadota</taxon>
        <taxon>Alphaproteobacteria</taxon>
        <taxon>Hyphomicrobiales</taxon>
        <taxon>Phyllobacteriaceae</taxon>
        <taxon>Mesorhizobium</taxon>
    </lineage>
</organism>
<evidence type="ECO:0000256" key="3">
    <source>
        <dbReference type="ARBA" id="ARBA00022806"/>
    </source>
</evidence>
<geneLocation type="plasmid" evidence="8 9">
    <name>pOM4</name>
</geneLocation>